<dbReference type="AlphaFoldDB" id="A0A319DHS0"/>
<organism evidence="1 2">
    <name type="scientific">Aspergillus ellipticus CBS 707.79</name>
    <dbReference type="NCBI Taxonomy" id="1448320"/>
    <lineage>
        <taxon>Eukaryota</taxon>
        <taxon>Fungi</taxon>
        <taxon>Dikarya</taxon>
        <taxon>Ascomycota</taxon>
        <taxon>Pezizomycotina</taxon>
        <taxon>Eurotiomycetes</taxon>
        <taxon>Eurotiomycetidae</taxon>
        <taxon>Eurotiales</taxon>
        <taxon>Aspergillaceae</taxon>
        <taxon>Aspergillus</taxon>
        <taxon>Aspergillus subgen. Circumdati</taxon>
    </lineage>
</organism>
<reference evidence="1 2" key="1">
    <citation type="submission" date="2018-02" db="EMBL/GenBank/DDBJ databases">
        <title>The genomes of Aspergillus section Nigri reveals drivers in fungal speciation.</title>
        <authorList>
            <consortium name="DOE Joint Genome Institute"/>
            <person name="Vesth T.C."/>
            <person name="Nybo J."/>
            <person name="Theobald S."/>
            <person name="Brandl J."/>
            <person name="Frisvad J.C."/>
            <person name="Nielsen K.F."/>
            <person name="Lyhne E.K."/>
            <person name="Kogle M.E."/>
            <person name="Kuo A."/>
            <person name="Riley R."/>
            <person name="Clum A."/>
            <person name="Nolan M."/>
            <person name="Lipzen A."/>
            <person name="Salamov A."/>
            <person name="Henrissat B."/>
            <person name="Wiebenga A."/>
            <person name="De vries R.P."/>
            <person name="Grigoriev I.V."/>
            <person name="Mortensen U.H."/>
            <person name="Andersen M.R."/>
            <person name="Baker S.E."/>
        </authorList>
    </citation>
    <scope>NUCLEOTIDE SEQUENCE [LARGE SCALE GENOMIC DNA]</scope>
    <source>
        <strain evidence="1 2">CBS 707.79</strain>
    </source>
</reference>
<dbReference type="EMBL" id="KZ825829">
    <property type="protein sequence ID" value="PYH97066.1"/>
    <property type="molecule type" value="Genomic_DNA"/>
</dbReference>
<keyword evidence="2" id="KW-1185">Reference proteome</keyword>
<dbReference type="Proteomes" id="UP000247810">
    <property type="component" value="Unassembled WGS sequence"/>
</dbReference>
<dbReference type="OrthoDB" id="3257095at2759"/>
<gene>
    <name evidence="1" type="ORF">BO71DRAFT_427454</name>
</gene>
<proteinExistence type="predicted"/>
<accession>A0A319DHS0</accession>
<evidence type="ECO:0000313" key="1">
    <source>
        <dbReference type="EMBL" id="PYH97066.1"/>
    </source>
</evidence>
<dbReference type="VEuPathDB" id="FungiDB:BO71DRAFT_427454"/>
<sequence>MKTSNDPVIASVDDNGRHDVGEVIELKASTPIFMICQPAAHLDKPFSRFTIFSVTVVLMATWEALSRWSPAYKFRMPRLGD</sequence>
<protein>
    <submittedName>
        <fullName evidence="1">Uncharacterized protein</fullName>
    </submittedName>
</protein>
<evidence type="ECO:0000313" key="2">
    <source>
        <dbReference type="Proteomes" id="UP000247810"/>
    </source>
</evidence>
<name>A0A319DHS0_9EURO</name>